<dbReference type="RefSeq" id="WP_226543399.1">
    <property type="nucleotide sequence ID" value="NZ_JAJAPW010000003.1"/>
</dbReference>
<dbReference type="Gene3D" id="2.40.160.60">
    <property type="entry name" value="Outer membrane protein transport protein (OMPP1/FadL/TodX)"/>
    <property type="match status" value="1"/>
</dbReference>
<protein>
    <submittedName>
        <fullName evidence="2">DUF6268 family outer membrane beta-barrel protein</fullName>
    </submittedName>
</protein>
<name>A0A9X1HZC4_9FLAO</name>
<organism evidence="2 3">
    <name type="scientific">Neotamlana laminarinivorans</name>
    <dbReference type="NCBI Taxonomy" id="2883124"/>
    <lineage>
        <taxon>Bacteria</taxon>
        <taxon>Pseudomonadati</taxon>
        <taxon>Bacteroidota</taxon>
        <taxon>Flavobacteriia</taxon>
        <taxon>Flavobacteriales</taxon>
        <taxon>Flavobacteriaceae</taxon>
        <taxon>Neotamlana</taxon>
    </lineage>
</organism>
<evidence type="ECO:0000313" key="2">
    <source>
        <dbReference type="EMBL" id="MCB4798934.1"/>
    </source>
</evidence>
<dbReference type="Proteomes" id="UP001139199">
    <property type="component" value="Unassembled WGS sequence"/>
</dbReference>
<accession>A0A9X1HZC4</accession>
<dbReference type="Pfam" id="PF19783">
    <property type="entry name" value="DUF6268"/>
    <property type="match status" value="1"/>
</dbReference>
<sequence length="292" mass="34096">MLNKSIFVLFFIGFISGIANAQLTDLFRLEYSFIPKSKSQDQYTRLRALFNYPIKIKESDYLVFGAEYNRVILNLEDTYPFETSGLNTIHIIDFNLGYTFKWNENWRFGFKVNPRIASTLTRSITNDDIFINGGVYFVTDRMDDTSLKHPYRLVLGLTYNATTGLPFPLPFISYTREINEHWEYNLGVPKSSLKYNINNKHVLLSFVGLDGYLAHLQRPTIVNGQEVDHISLSVMVGGAGYQYFFTEHIMGYMYSGYSFRLNNVLRNDNRDEIYKLDDRNAFYLRTGIKYKF</sequence>
<evidence type="ECO:0000259" key="1">
    <source>
        <dbReference type="Pfam" id="PF19783"/>
    </source>
</evidence>
<dbReference type="AlphaFoldDB" id="A0A9X1HZC4"/>
<evidence type="ECO:0000313" key="3">
    <source>
        <dbReference type="Proteomes" id="UP001139199"/>
    </source>
</evidence>
<keyword evidence="3" id="KW-1185">Reference proteome</keyword>
<proteinExistence type="predicted"/>
<feature type="domain" description="DUF6268" evidence="1">
    <location>
        <begin position="87"/>
        <end position="291"/>
    </location>
</feature>
<reference evidence="2" key="1">
    <citation type="submission" date="2021-10" db="EMBL/GenBank/DDBJ databases">
        <title>Tamlana sargassums sp. nov., and Tamlana laminarinivorans sp. nov., two new bacteria isolated from the brown alga.</title>
        <authorList>
            <person name="Li J."/>
        </authorList>
    </citation>
    <scope>NUCLEOTIDE SEQUENCE</scope>
    <source>
        <strain evidence="2">PT2-4</strain>
    </source>
</reference>
<gene>
    <name evidence="2" type="ORF">LG649_08755</name>
</gene>
<dbReference type="EMBL" id="JAJAPW010000003">
    <property type="protein sequence ID" value="MCB4798934.1"/>
    <property type="molecule type" value="Genomic_DNA"/>
</dbReference>
<dbReference type="InterPro" id="IPR046235">
    <property type="entry name" value="DUF6268"/>
</dbReference>
<comment type="caution">
    <text evidence="2">The sequence shown here is derived from an EMBL/GenBank/DDBJ whole genome shotgun (WGS) entry which is preliminary data.</text>
</comment>